<gene>
    <name evidence="2" type="ORF">A2024_10785</name>
</gene>
<feature type="region of interest" description="Disordered" evidence="1">
    <location>
        <begin position="1"/>
        <end position="24"/>
    </location>
</feature>
<comment type="caution">
    <text evidence="2">The sequence shown here is derived from an EMBL/GenBank/DDBJ whole genome shotgun (WGS) entry which is preliminary data.</text>
</comment>
<protein>
    <submittedName>
        <fullName evidence="2">Uncharacterized protein</fullName>
    </submittedName>
</protein>
<dbReference type="Proteomes" id="UP000177230">
    <property type="component" value="Unassembled WGS sequence"/>
</dbReference>
<evidence type="ECO:0000313" key="2">
    <source>
        <dbReference type="EMBL" id="OGF13918.1"/>
    </source>
</evidence>
<organism evidence="2 3">
    <name type="scientific">Candidatus Edwardsbacteria bacterium GWF2_54_11</name>
    <dbReference type="NCBI Taxonomy" id="1817851"/>
    <lineage>
        <taxon>Bacteria</taxon>
        <taxon>Candidatus Edwardsiibacteriota</taxon>
    </lineage>
</organism>
<dbReference type="EMBL" id="MFFM01000011">
    <property type="protein sequence ID" value="OGF13918.1"/>
    <property type="molecule type" value="Genomic_DNA"/>
</dbReference>
<evidence type="ECO:0000256" key="1">
    <source>
        <dbReference type="SAM" id="MobiDB-lite"/>
    </source>
</evidence>
<accession>A0A1F5RHP3</accession>
<sequence>MTRNGFGNRPIPLLATSHATRQPLQAGTMKIERWKELDRKRQRREKNMTLRAGAESETA</sequence>
<evidence type="ECO:0000313" key="3">
    <source>
        <dbReference type="Proteomes" id="UP000177230"/>
    </source>
</evidence>
<proteinExistence type="predicted"/>
<feature type="region of interest" description="Disordered" evidence="1">
    <location>
        <begin position="40"/>
        <end position="59"/>
    </location>
</feature>
<name>A0A1F5RHP3_9BACT</name>
<reference evidence="2 3" key="1">
    <citation type="journal article" date="2016" name="Nat. Commun.">
        <title>Thousands of microbial genomes shed light on interconnected biogeochemical processes in an aquifer system.</title>
        <authorList>
            <person name="Anantharaman K."/>
            <person name="Brown C.T."/>
            <person name="Hug L.A."/>
            <person name="Sharon I."/>
            <person name="Castelle C.J."/>
            <person name="Probst A.J."/>
            <person name="Thomas B.C."/>
            <person name="Singh A."/>
            <person name="Wilkins M.J."/>
            <person name="Karaoz U."/>
            <person name="Brodie E.L."/>
            <person name="Williams K.H."/>
            <person name="Hubbard S.S."/>
            <person name="Banfield J.F."/>
        </authorList>
    </citation>
    <scope>NUCLEOTIDE SEQUENCE [LARGE SCALE GENOMIC DNA]</scope>
</reference>
<dbReference type="AlphaFoldDB" id="A0A1F5RHP3"/>